<dbReference type="STRING" id="937777.Deipe_1127"/>
<dbReference type="AlphaFoldDB" id="K9ZYN3"/>
<evidence type="ECO:0000313" key="3">
    <source>
        <dbReference type="Proteomes" id="UP000010467"/>
    </source>
</evidence>
<dbReference type="HOGENOM" id="CLU_056320_0_0_0"/>
<keyword evidence="3" id="KW-1185">Reference proteome</keyword>
<dbReference type="Proteomes" id="UP000010467">
    <property type="component" value="Chromosome"/>
</dbReference>
<dbReference type="OrthoDB" id="9806388at2"/>
<dbReference type="PATRIC" id="fig|937777.3.peg.1128"/>
<accession>K9ZYN3</accession>
<keyword evidence="2" id="KW-0378">Hydrolase</keyword>
<name>K9ZYN3_DEIPD</name>
<evidence type="ECO:0000259" key="1">
    <source>
        <dbReference type="Pfam" id="PF00557"/>
    </source>
</evidence>
<gene>
    <name evidence="2" type="ordered locus">Deipe_1127</name>
</gene>
<feature type="domain" description="Peptidase M24" evidence="1">
    <location>
        <begin position="159"/>
        <end position="373"/>
    </location>
</feature>
<protein>
    <submittedName>
        <fullName evidence="2">Xaa-Pro aminopeptidase</fullName>
    </submittedName>
</protein>
<dbReference type="InterPro" id="IPR036005">
    <property type="entry name" value="Creatinase/aminopeptidase-like"/>
</dbReference>
<evidence type="ECO:0000313" key="2">
    <source>
        <dbReference type="EMBL" id="AFZ66686.1"/>
    </source>
</evidence>
<dbReference type="SUPFAM" id="SSF55920">
    <property type="entry name" value="Creatinase/aminopeptidase"/>
    <property type="match status" value="1"/>
</dbReference>
<proteinExistence type="predicted"/>
<reference evidence="3" key="1">
    <citation type="submission" date="2012-03" db="EMBL/GenBank/DDBJ databases">
        <title>Complete sequence of chromosome of Deinococcus peraridilitoris DSM 19664.</title>
        <authorList>
            <person name="Lucas S."/>
            <person name="Copeland A."/>
            <person name="Lapidus A."/>
            <person name="Glavina del Rio T."/>
            <person name="Dalin E."/>
            <person name="Tice H."/>
            <person name="Bruce D."/>
            <person name="Goodwin L."/>
            <person name="Pitluck S."/>
            <person name="Peters L."/>
            <person name="Mikhailova N."/>
            <person name="Lu M."/>
            <person name="Kyrpides N."/>
            <person name="Mavromatis K."/>
            <person name="Ivanova N."/>
            <person name="Brettin T."/>
            <person name="Detter J.C."/>
            <person name="Han C."/>
            <person name="Larimer F."/>
            <person name="Land M."/>
            <person name="Hauser L."/>
            <person name="Markowitz V."/>
            <person name="Cheng J.-F."/>
            <person name="Hugenholtz P."/>
            <person name="Woyke T."/>
            <person name="Wu D."/>
            <person name="Pukall R."/>
            <person name="Steenblock K."/>
            <person name="Brambilla E."/>
            <person name="Klenk H.-P."/>
            <person name="Eisen J.A."/>
        </authorList>
    </citation>
    <scope>NUCLEOTIDE SEQUENCE [LARGE SCALE GENOMIC DNA]</scope>
    <source>
        <strain evidence="3">DSM 19664 / LMG 22246 / CIP 109416 / KR-200</strain>
    </source>
</reference>
<dbReference type="InterPro" id="IPR050659">
    <property type="entry name" value="Peptidase_M24B"/>
</dbReference>
<dbReference type="PANTHER" id="PTHR46112:SF3">
    <property type="entry name" value="AMINOPEPTIDASE YPDF"/>
    <property type="match status" value="1"/>
</dbReference>
<dbReference type="Gene3D" id="3.90.230.10">
    <property type="entry name" value="Creatinase/methionine aminopeptidase superfamily"/>
    <property type="match status" value="1"/>
</dbReference>
<keyword evidence="2" id="KW-0645">Protease</keyword>
<dbReference type="CDD" id="cd01066">
    <property type="entry name" value="APP_MetAP"/>
    <property type="match status" value="1"/>
</dbReference>
<dbReference type="eggNOG" id="COG0006">
    <property type="taxonomic scope" value="Bacteria"/>
</dbReference>
<dbReference type="GO" id="GO:0004177">
    <property type="term" value="F:aminopeptidase activity"/>
    <property type="evidence" value="ECO:0007669"/>
    <property type="project" value="UniProtKB-KW"/>
</dbReference>
<keyword evidence="2" id="KW-0031">Aminopeptidase</keyword>
<dbReference type="KEGG" id="dpd:Deipe_1127"/>
<sequence length="411" mass="45595">MHNALGRIREELLTTDLDGWLIYDFRGSNPLARTLLGLPERAHLTRRYFVWVPRRGAALVLHHRIEESAWNTISQGSARLEPYSSHQELDAALQRLLAHDGLPLRIAMEYSPRGDVPYVSFVDAGTLERVRATGAEIVSSADLLQAFLKWTSDDLAAHQRAVSVLMRAKDAAFQLIHERLLTGEAVTELDVQTVIMQQIQAGKLITDHPAIVGFGENAANPHYAPDEANNATLSFGQCVLIDLWGQESGRPHADVTWMAHAGPMGEEFMLAWTAVADARDLALQKLSQEWGELQGWQIDRAARQLLEERGFGSHFTHRLGHNLGEALHGPGANLDDLETHDTRRLTGGLAVTVEPGVYPKERGYGIRSEVNVYFADQGPQVTTPIQRAPYVLGLGRWEDVQREALHKGTSA</sequence>
<dbReference type="Pfam" id="PF00557">
    <property type="entry name" value="Peptidase_M24"/>
    <property type="match status" value="1"/>
</dbReference>
<dbReference type="RefSeq" id="WP_015234994.1">
    <property type="nucleotide sequence ID" value="NC_019793.1"/>
</dbReference>
<dbReference type="PANTHER" id="PTHR46112">
    <property type="entry name" value="AMINOPEPTIDASE"/>
    <property type="match status" value="1"/>
</dbReference>
<dbReference type="EMBL" id="CP003382">
    <property type="protein sequence ID" value="AFZ66686.1"/>
    <property type="molecule type" value="Genomic_DNA"/>
</dbReference>
<organism evidence="2 3">
    <name type="scientific">Deinococcus peraridilitoris (strain DSM 19664 / LMG 22246 / CIP 109416 / KR-200)</name>
    <dbReference type="NCBI Taxonomy" id="937777"/>
    <lineage>
        <taxon>Bacteria</taxon>
        <taxon>Thermotogati</taxon>
        <taxon>Deinococcota</taxon>
        <taxon>Deinococci</taxon>
        <taxon>Deinococcales</taxon>
        <taxon>Deinococcaceae</taxon>
        <taxon>Deinococcus</taxon>
    </lineage>
</organism>
<dbReference type="InterPro" id="IPR000994">
    <property type="entry name" value="Pept_M24"/>
</dbReference>